<evidence type="ECO:0000313" key="2">
    <source>
        <dbReference type="Proteomes" id="UP000236286"/>
    </source>
</evidence>
<name>A0A2J7TCB1_METSI</name>
<evidence type="ECO:0008006" key="3">
    <source>
        <dbReference type="Google" id="ProtNLM"/>
    </source>
</evidence>
<evidence type="ECO:0000313" key="1">
    <source>
        <dbReference type="EMBL" id="PNG24404.1"/>
    </source>
</evidence>
<organism evidence="1 2">
    <name type="scientific">Methylocella silvestris</name>
    <dbReference type="NCBI Taxonomy" id="199596"/>
    <lineage>
        <taxon>Bacteria</taxon>
        <taxon>Pseudomonadati</taxon>
        <taxon>Pseudomonadota</taxon>
        <taxon>Alphaproteobacteria</taxon>
        <taxon>Hyphomicrobiales</taxon>
        <taxon>Beijerinckiaceae</taxon>
        <taxon>Methylocella</taxon>
    </lineage>
</organism>
<proteinExistence type="predicted"/>
<dbReference type="OrthoDB" id="9794834at2"/>
<dbReference type="EMBL" id="PDZR01000033">
    <property type="protein sequence ID" value="PNG24404.1"/>
    <property type="molecule type" value="Genomic_DNA"/>
</dbReference>
<dbReference type="RefSeq" id="WP_102845261.1">
    <property type="nucleotide sequence ID" value="NZ_PDZR01000033.1"/>
</dbReference>
<dbReference type="Gene3D" id="1.10.10.2910">
    <property type="match status" value="1"/>
</dbReference>
<comment type="caution">
    <text evidence="1">The sequence shown here is derived from an EMBL/GenBank/DDBJ whole genome shotgun (WGS) entry which is preliminary data.</text>
</comment>
<accession>A0A2J7TCB1</accession>
<sequence length="310" mass="34243">MTKPDDSSLDPDQRRAVEERARQLLDRADAWGRFPTPVDDLLSAANLKVAPSSIFDPAAILAYIRGRAADAAISIKSAMSKIFGLYDGHENLIHIDGTVAKSKQTFLKLHEAGHHEMPSHRKMFRLFQECEKTLAPDIADLFEREANNFARFALFQGDAYARKAADYDMGIKAPMALAKEFGASQYASAREFARSNHRACAVYILNPAKYVDGDGYHATVRRIEVSSSFMDQFGRPADTVITPDHVLGSVLPIGRKMTRPTGISIVDRAGTTHDCVAEAFDTQHNILVLVYPVKVLTAKMIIMAAEVDAF</sequence>
<dbReference type="AlphaFoldDB" id="A0A2J7TCB1"/>
<gene>
    <name evidence="1" type="ORF">CR492_18785</name>
</gene>
<reference evidence="1 2" key="1">
    <citation type="submission" date="2017-10" db="EMBL/GenBank/DDBJ databases">
        <title>Genome announcement of Methylocella silvestris TVC from permafrost.</title>
        <authorList>
            <person name="Wang J."/>
            <person name="Geng K."/>
            <person name="Ul-Haque F."/>
            <person name="Crombie A.T."/>
            <person name="Street L.E."/>
            <person name="Wookey P.A."/>
            <person name="Murrell J.C."/>
            <person name="Pratscher J."/>
        </authorList>
    </citation>
    <scope>NUCLEOTIDE SEQUENCE [LARGE SCALE GENOMIC DNA]</scope>
    <source>
        <strain evidence="1 2">TVC</strain>
    </source>
</reference>
<protein>
    <recommendedName>
        <fullName evidence="3">IrrE N-terminal-like domain-containing protein</fullName>
    </recommendedName>
</protein>
<dbReference type="Proteomes" id="UP000236286">
    <property type="component" value="Unassembled WGS sequence"/>
</dbReference>